<dbReference type="RefSeq" id="WP_187967099.1">
    <property type="nucleotide sequence ID" value="NZ_JACVDC010000082.1"/>
</dbReference>
<gene>
    <name evidence="1" type="ORF">IBL28_18520</name>
</gene>
<dbReference type="GO" id="GO:0009055">
    <property type="term" value="F:electron transfer activity"/>
    <property type="evidence" value="ECO:0007669"/>
    <property type="project" value="InterPro"/>
</dbReference>
<name>A0A926JVI7_9FLAO</name>
<protein>
    <recommendedName>
        <fullName evidence="3">Cytochrome c domain-containing protein</fullName>
    </recommendedName>
</protein>
<sequence>MTTTRILYLILLAVCTVSCEYNVEEEDMEEISCDPGISFSTTVRPIIDNNCIQCHNGSVHPLDFRNFSTVKDNAEKIRELTEAGIMPKQGSLTSEEIALIGCWVDNGAADN</sequence>
<dbReference type="SUPFAM" id="SSF46626">
    <property type="entry name" value="Cytochrome c"/>
    <property type="match status" value="1"/>
</dbReference>
<dbReference type="Proteomes" id="UP000653730">
    <property type="component" value="Unassembled WGS sequence"/>
</dbReference>
<keyword evidence="2" id="KW-1185">Reference proteome</keyword>
<dbReference type="GO" id="GO:0020037">
    <property type="term" value="F:heme binding"/>
    <property type="evidence" value="ECO:0007669"/>
    <property type="project" value="InterPro"/>
</dbReference>
<dbReference type="InterPro" id="IPR036909">
    <property type="entry name" value="Cyt_c-like_dom_sf"/>
</dbReference>
<dbReference type="EMBL" id="JACVDC010000082">
    <property type="protein sequence ID" value="MBC9797973.1"/>
    <property type="molecule type" value="Genomic_DNA"/>
</dbReference>
<evidence type="ECO:0000313" key="2">
    <source>
        <dbReference type="Proteomes" id="UP000653730"/>
    </source>
</evidence>
<dbReference type="AlphaFoldDB" id="A0A926JVI7"/>
<accession>A0A926JVI7</accession>
<organism evidence="1 2">
    <name type="scientific">Sinomicrobium weinanense</name>
    <dbReference type="NCBI Taxonomy" id="2842200"/>
    <lineage>
        <taxon>Bacteria</taxon>
        <taxon>Pseudomonadati</taxon>
        <taxon>Bacteroidota</taxon>
        <taxon>Flavobacteriia</taxon>
        <taxon>Flavobacteriales</taxon>
        <taxon>Flavobacteriaceae</taxon>
        <taxon>Sinomicrobium</taxon>
    </lineage>
</organism>
<proteinExistence type="predicted"/>
<comment type="caution">
    <text evidence="1">The sequence shown here is derived from an EMBL/GenBank/DDBJ whole genome shotgun (WGS) entry which is preliminary data.</text>
</comment>
<evidence type="ECO:0008006" key="3">
    <source>
        <dbReference type="Google" id="ProtNLM"/>
    </source>
</evidence>
<evidence type="ECO:0000313" key="1">
    <source>
        <dbReference type="EMBL" id="MBC9797973.1"/>
    </source>
</evidence>
<reference evidence="1 2" key="1">
    <citation type="submission" date="2020-09" db="EMBL/GenBank/DDBJ databases">
        <title>Sinomicrobium weinanense sp. nov., a halophilic bacteria isolated from saline-alkali soil.</title>
        <authorList>
            <person name="Wu P."/>
            <person name="Ren H."/>
            <person name="Mei Y."/>
            <person name="Liang Y."/>
            <person name="Chen Z."/>
        </authorList>
    </citation>
    <scope>NUCLEOTIDE SEQUENCE [LARGE SCALE GENOMIC DNA]</scope>
    <source>
        <strain evidence="1 2">FJxs</strain>
    </source>
</reference>